<dbReference type="HOGENOM" id="CLU_594867_0_0_1"/>
<reference evidence="2 4" key="2">
    <citation type="journal article" date="2013" name="Nature">
        <title>Insights into bilaterian evolution from three spiralian genomes.</title>
        <authorList>
            <person name="Simakov O."/>
            <person name="Marletaz F."/>
            <person name="Cho S.J."/>
            <person name="Edsinger-Gonzales E."/>
            <person name="Havlak P."/>
            <person name="Hellsten U."/>
            <person name="Kuo D.H."/>
            <person name="Larsson T."/>
            <person name="Lv J."/>
            <person name="Arendt D."/>
            <person name="Savage R."/>
            <person name="Osoegawa K."/>
            <person name="de Jong P."/>
            <person name="Grimwood J."/>
            <person name="Chapman J.A."/>
            <person name="Shapiro H."/>
            <person name="Aerts A."/>
            <person name="Otillar R.P."/>
            <person name="Terry A.Y."/>
            <person name="Boore J.L."/>
            <person name="Grigoriev I.V."/>
            <person name="Lindberg D.R."/>
            <person name="Seaver E.C."/>
            <person name="Weisblat D.A."/>
            <person name="Putnam N.H."/>
            <person name="Rokhsar D.S."/>
        </authorList>
    </citation>
    <scope>NUCLEOTIDE SEQUENCE</scope>
</reference>
<dbReference type="RefSeq" id="XP_009014573.1">
    <property type="nucleotide sequence ID" value="XM_009016325.1"/>
</dbReference>
<evidence type="ECO:0000313" key="2">
    <source>
        <dbReference type="EMBL" id="ESO07195.1"/>
    </source>
</evidence>
<gene>
    <name evidence="3" type="primary">20203251</name>
    <name evidence="2" type="ORF">HELRODRAFT_170506</name>
</gene>
<dbReference type="EMBL" id="AMQM01003577">
    <property type="status" value="NOT_ANNOTATED_CDS"/>
    <property type="molecule type" value="Genomic_DNA"/>
</dbReference>
<feature type="region of interest" description="Disordered" evidence="1">
    <location>
        <begin position="147"/>
        <end position="169"/>
    </location>
</feature>
<dbReference type="KEGG" id="hro:HELRODRAFT_170506"/>
<dbReference type="EnsemblMetazoa" id="HelroT170506">
    <property type="protein sequence ID" value="HelroP170506"/>
    <property type="gene ID" value="HelroG170506"/>
</dbReference>
<name>T1F352_HELRO</name>
<organism evidence="3 4">
    <name type="scientific">Helobdella robusta</name>
    <name type="common">Californian leech</name>
    <dbReference type="NCBI Taxonomy" id="6412"/>
    <lineage>
        <taxon>Eukaryota</taxon>
        <taxon>Metazoa</taxon>
        <taxon>Spiralia</taxon>
        <taxon>Lophotrochozoa</taxon>
        <taxon>Annelida</taxon>
        <taxon>Clitellata</taxon>
        <taxon>Hirudinea</taxon>
        <taxon>Rhynchobdellida</taxon>
        <taxon>Glossiphoniidae</taxon>
        <taxon>Helobdella</taxon>
    </lineage>
</organism>
<reference evidence="4" key="1">
    <citation type="submission" date="2012-12" db="EMBL/GenBank/DDBJ databases">
        <authorList>
            <person name="Hellsten U."/>
            <person name="Grimwood J."/>
            <person name="Chapman J.A."/>
            <person name="Shapiro H."/>
            <person name="Aerts A."/>
            <person name="Otillar R.P."/>
            <person name="Terry A.Y."/>
            <person name="Boore J.L."/>
            <person name="Simakov O."/>
            <person name="Marletaz F."/>
            <person name="Cho S.-J."/>
            <person name="Edsinger-Gonzales E."/>
            <person name="Havlak P."/>
            <person name="Kuo D.-H."/>
            <person name="Larsson T."/>
            <person name="Lv J."/>
            <person name="Arendt D."/>
            <person name="Savage R."/>
            <person name="Osoegawa K."/>
            <person name="de Jong P."/>
            <person name="Lindberg D.R."/>
            <person name="Seaver E.C."/>
            <person name="Weisblat D.A."/>
            <person name="Putnam N.H."/>
            <person name="Grigoriev I.V."/>
            <person name="Rokhsar D.S."/>
        </authorList>
    </citation>
    <scope>NUCLEOTIDE SEQUENCE</scope>
</reference>
<keyword evidence="4" id="KW-1185">Reference proteome</keyword>
<feature type="region of interest" description="Disordered" evidence="1">
    <location>
        <begin position="190"/>
        <end position="240"/>
    </location>
</feature>
<protein>
    <submittedName>
        <fullName evidence="2 3">Uncharacterized protein</fullName>
    </submittedName>
</protein>
<sequence>MAESSSQIYSKAKVGTKFSDLARKPSGRINELRHMSDSDEFTATIMNDLLTSNLSETNENMENGNPAEEPAKDENVTANLSTESVRDEEPQQPLPISGGHLFQARPNLKNLIHPPDKKQRIISRKLTSPEYDSDLPFLKEIELASERSREVDIDENDERTLPDKANESIDGSTINMTKIDNGLASLKLSDSKHDSKSFTEDQIKSEKDVETKNDMSEMKMSLDRDSNSKQDNTSSLAKNVNVKNFKPQQLTNPDHDFQLLNGERITIKKSAEAKTDNRKIKSVLVAKNKANNDDCTYNLTDKETDLEFTVDLPRDPEEAEEIRRMFDQYIRVAKKKINNSSPRKLYSADEMGQLPASERQALNEDAYINWTDRKNKERTVNSKLNARQQKLEEKKCLVHKVKLSSKLVVAEYIKLKSLESVKTKTWEQKCYENHQQWLDNCFKRRFKIESFVWPVGESLD</sequence>
<evidence type="ECO:0000313" key="4">
    <source>
        <dbReference type="Proteomes" id="UP000015101"/>
    </source>
</evidence>
<dbReference type="Proteomes" id="UP000015101">
    <property type="component" value="Unassembled WGS sequence"/>
</dbReference>
<accession>T1F352</accession>
<evidence type="ECO:0000256" key="1">
    <source>
        <dbReference type="SAM" id="MobiDB-lite"/>
    </source>
</evidence>
<dbReference type="EMBL" id="KB096222">
    <property type="protein sequence ID" value="ESO07195.1"/>
    <property type="molecule type" value="Genomic_DNA"/>
</dbReference>
<evidence type="ECO:0000313" key="3">
    <source>
        <dbReference type="EnsemblMetazoa" id="HelroP170506"/>
    </source>
</evidence>
<feature type="compositionally biased region" description="Basic and acidic residues" evidence="1">
    <location>
        <begin position="158"/>
        <end position="167"/>
    </location>
</feature>
<dbReference type="AlphaFoldDB" id="T1F352"/>
<dbReference type="InParanoid" id="T1F352"/>
<dbReference type="GeneID" id="20203251"/>
<proteinExistence type="predicted"/>
<dbReference type="CTD" id="20203251"/>
<reference evidence="3" key="3">
    <citation type="submission" date="2015-06" db="UniProtKB">
        <authorList>
            <consortium name="EnsemblMetazoa"/>
        </authorList>
    </citation>
    <scope>IDENTIFICATION</scope>
</reference>
<feature type="compositionally biased region" description="Polar residues" evidence="1">
    <location>
        <begin position="229"/>
        <end position="240"/>
    </location>
</feature>
<feature type="compositionally biased region" description="Basic and acidic residues" evidence="1">
    <location>
        <begin position="190"/>
        <end position="228"/>
    </location>
</feature>